<protein>
    <submittedName>
        <fullName evidence="2">Uncharacterized protein</fullName>
    </submittedName>
</protein>
<dbReference type="EMBL" id="JADBEB010000001">
    <property type="protein sequence ID" value="MBE1490791.1"/>
    <property type="molecule type" value="Genomic_DNA"/>
</dbReference>
<evidence type="ECO:0000256" key="1">
    <source>
        <dbReference type="SAM" id="MobiDB-lite"/>
    </source>
</evidence>
<gene>
    <name evidence="2" type="ORF">H4W31_006429</name>
</gene>
<dbReference type="AlphaFoldDB" id="A0A927MCV1"/>
<reference evidence="2" key="1">
    <citation type="submission" date="2020-10" db="EMBL/GenBank/DDBJ databases">
        <title>Sequencing the genomes of 1000 actinobacteria strains.</title>
        <authorList>
            <person name="Klenk H.-P."/>
        </authorList>
    </citation>
    <scope>NUCLEOTIDE SEQUENCE</scope>
    <source>
        <strain evidence="2">DSM 46832</strain>
    </source>
</reference>
<dbReference type="Proteomes" id="UP000649753">
    <property type="component" value="Unassembled WGS sequence"/>
</dbReference>
<name>A0A927MCV1_9ACTN</name>
<organism evidence="2 3">
    <name type="scientific">Plantactinospora soyae</name>
    <dbReference type="NCBI Taxonomy" id="1544732"/>
    <lineage>
        <taxon>Bacteria</taxon>
        <taxon>Bacillati</taxon>
        <taxon>Actinomycetota</taxon>
        <taxon>Actinomycetes</taxon>
        <taxon>Micromonosporales</taxon>
        <taxon>Micromonosporaceae</taxon>
        <taxon>Plantactinospora</taxon>
    </lineage>
</organism>
<evidence type="ECO:0000313" key="2">
    <source>
        <dbReference type="EMBL" id="MBE1490791.1"/>
    </source>
</evidence>
<comment type="caution">
    <text evidence="2">The sequence shown here is derived from an EMBL/GenBank/DDBJ whole genome shotgun (WGS) entry which is preliminary data.</text>
</comment>
<accession>A0A927MCV1</accession>
<feature type="compositionally biased region" description="Pro residues" evidence="1">
    <location>
        <begin position="43"/>
        <end position="53"/>
    </location>
</feature>
<sequence>MRTRSASGILDIISLVGKLDSLTSTSKSSANGFGEISGDCPLPELPTVPALPH</sequence>
<feature type="region of interest" description="Disordered" evidence="1">
    <location>
        <begin position="24"/>
        <end position="53"/>
    </location>
</feature>
<keyword evidence="3" id="KW-1185">Reference proteome</keyword>
<proteinExistence type="predicted"/>
<dbReference type="RefSeq" id="WP_192770009.1">
    <property type="nucleotide sequence ID" value="NZ_JADBEB010000001.1"/>
</dbReference>
<evidence type="ECO:0000313" key="3">
    <source>
        <dbReference type="Proteomes" id="UP000649753"/>
    </source>
</evidence>